<dbReference type="EMBL" id="CP015772">
    <property type="protein sequence ID" value="ANH79961.1"/>
    <property type="molecule type" value="Genomic_DNA"/>
</dbReference>
<reference evidence="1 2" key="1">
    <citation type="submission" date="2016-05" db="EMBL/GenBank/DDBJ databases">
        <title>Niabella ginsenosidivorans BS26 whole genome sequencing.</title>
        <authorList>
            <person name="Im W.T."/>
            <person name="Siddiqi M.Z."/>
        </authorList>
    </citation>
    <scope>NUCLEOTIDE SEQUENCE [LARGE SCALE GENOMIC DNA]</scope>
    <source>
        <strain evidence="1 2">BS26</strain>
    </source>
</reference>
<dbReference type="AlphaFoldDB" id="A0A1A9HZR9"/>
<evidence type="ECO:0000313" key="1">
    <source>
        <dbReference type="EMBL" id="ANH79961.1"/>
    </source>
</evidence>
<evidence type="ECO:0000313" key="2">
    <source>
        <dbReference type="Proteomes" id="UP000077667"/>
    </source>
</evidence>
<sequence>MPQKIANVDNFKIKICVLMRLFTGLMHKRNIHPAAYTATGLPEKIVQDKFWQPINEPLL</sequence>
<proteinExistence type="predicted"/>
<accession>A0A1A9HZR9</accession>
<keyword evidence="2" id="KW-1185">Reference proteome</keyword>
<organism evidence="1 2">
    <name type="scientific">Niabella ginsenosidivorans</name>
    <dbReference type="NCBI Taxonomy" id="1176587"/>
    <lineage>
        <taxon>Bacteria</taxon>
        <taxon>Pseudomonadati</taxon>
        <taxon>Bacteroidota</taxon>
        <taxon>Chitinophagia</taxon>
        <taxon>Chitinophagales</taxon>
        <taxon>Chitinophagaceae</taxon>
        <taxon>Niabella</taxon>
    </lineage>
</organism>
<dbReference type="STRING" id="1176587.A8C56_02300"/>
<dbReference type="Proteomes" id="UP000077667">
    <property type="component" value="Chromosome"/>
</dbReference>
<gene>
    <name evidence="1" type="ORF">A8C56_02300</name>
</gene>
<name>A0A1A9HZR9_9BACT</name>
<dbReference type="KEGG" id="nia:A8C56_02300"/>
<protein>
    <submittedName>
        <fullName evidence="1">Uncharacterized protein</fullName>
    </submittedName>
</protein>